<comment type="caution">
    <text evidence="1">The sequence shown here is derived from an EMBL/GenBank/DDBJ whole genome shotgun (WGS) entry which is preliminary data.</text>
</comment>
<dbReference type="EMBL" id="JAGYWB010000002">
    <property type="protein sequence ID" value="KAI0529279.1"/>
    <property type="molecule type" value="Genomic_DNA"/>
</dbReference>
<evidence type="ECO:0000313" key="1">
    <source>
        <dbReference type="EMBL" id="KAI0529279.1"/>
    </source>
</evidence>
<protein>
    <submittedName>
        <fullName evidence="1">Uncharacterized protein</fullName>
    </submittedName>
</protein>
<dbReference type="AlphaFoldDB" id="A0A8T3CAM7"/>
<accession>A0A8T3CAM7</accession>
<dbReference type="Proteomes" id="UP000829196">
    <property type="component" value="Unassembled WGS sequence"/>
</dbReference>
<evidence type="ECO:0000313" key="2">
    <source>
        <dbReference type="Proteomes" id="UP000829196"/>
    </source>
</evidence>
<organism evidence="1 2">
    <name type="scientific">Dendrobium nobile</name>
    <name type="common">Orchid</name>
    <dbReference type="NCBI Taxonomy" id="94219"/>
    <lineage>
        <taxon>Eukaryota</taxon>
        <taxon>Viridiplantae</taxon>
        <taxon>Streptophyta</taxon>
        <taxon>Embryophyta</taxon>
        <taxon>Tracheophyta</taxon>
        <taxon>Spermatophyta</taxon>
        <taxon>Magnoliopsida</taxon>
        <taxon>Liliopsida</taxon>
        <taxon>Asparagales</taxon>
        <taxon>Orchidaceae</taxon>
        <taxon>Epidendroideae</taxon>
        <taxon>Malaxideae</taxon>
        <taxon>Dendrobiinae</taxon>
        <taxon>Dendrobium</taxon>
    </lineage>
</organism>
<reference evidence="1" key="1">
    <citation type="journal article" date="2022" name="Front. Genet.">
        <title>Chromosome-Scale Assembly of the Dendrobium nobile Genome Provides Insights Into the Molecular Mechanism of the Biosynthesis of the Medicinal Active Ingredient of Dendrobium.</title>
        <authorList>
            <person name="Xu Q."/>
            <person name="Niu S.-C."/>
            <person name="Li K.-L."/>
            <person name="Zheng P.-J."/>
            <person name="Zhang X.-J."/>
            <person name="Jia Y."/>
            <person name="Liu Y."/>
            <person name="Niu Y.-X."/>
            <person name="Yu L.-H."/>
            <person name="Chen D.-F."/>
            <person name="Zhang G.-Q."/>
        </authorList>
    </citation>
    <scope>NUCLEOTIDE SEQUENCE</scope>
    <source>
        <tissue evidence="1">Leaf</tissue>
    </source>
</reference>
<keyword evidence="2" id="KW-1185">Reference proteome</keyword>
<name>A0A8T3CAM7_DENNO</name>
<proteinExistence type="predicted"/>
<sequence length="108" mass="12713">MTNFLSCGVMNLHHHNLQASFFTCFNHLGFQVTVRSAFQNQYSTFQLHLDGNHYESLYKPVMLPTLLPHLGHRVPINLHMDNKIEDEGLSLKYNDFWLERYDVQKDFG</sequence>
<gene>
    <name evidence="1" type="ORF">KFK09_001826</name>
</gene>